<dbReference type="AlphaFoldDB" id="A0A178K396"/>
<dbReference type="PANTHER" id="PTHR30485:SF2">
    <property type="entry name" value="BLL0597 PROTEIN"/>
    <property type="match status" value="1"/>
</dbReference>
<dbReference type="EMBL" id="LVHF01000033">
    <property type="protein sequence ID" value="OAN11435.1"/>
    <property type="molecule type" value="Genomic_DNA"/>
</dbReference>
<evidence type="ECO:0000256" key="5">
    <source>
        <dbReference type="ARBA" id="ARBA00023136"/>
    </source>
</evidence>
<dbReference type="RefSeq" id="WP_068336230.1">
    <property type="nucleotide sequence ID" value="NZ_LVHF01000033.1"/>
</dbReference>
<feature type="domain" description="Cytochrome b561 bacterial/Ni-hydrogenase" evidence="7">
    <location>
        <begin position="4"/>
        <end position="170"/>
    </location>
</feature>
<sequence>MKIWDLPARIYHWLQAILFCSLLASGNAGHESHVILGLMLFVLVTWRWIWGVVGSETSRFRQFLRSPFYLVRYLQGKTPSQAGHNPLGGWMVLTMLSALLIQCISGLALAGMLDNLPLTSYWLTDTVFEILSTLHLALARLLPLLVVLHLGAILFYKLRNKPLVLAMFTGKQSTLSVQDKLYFASNLRAMLVLITSGLITIAIIALA</sequence>
<dbReference type="InterPro" id="IPR051542">
    <property type="entry name" value="Hydrogenase_cytochrome"/>
</dbReference>
<dbReference type="GO" id="GO:0005886">
    <property type="term" value="C:plasma membrane"/>
    <property type="evidence" value="ECO:0007669"/>
    <property type="project" value="UniProtKB-SubCell"/>
</dbReference>
<organism evidence="8 9">
    <name type="scientific">Photobacterium jeanii</name>
    <dbReference type="NCBI Taxonomy" id="858640"/>
    <lineage>
        <taxon>Bacteria</taxon>
        <taxon>Pseudomonadati</taxon>
        <taxon>Pseudomonadota</taxon>
        <taxon>Gammaproteobacteria</taxon>
        <taxon>Vibrionales</taxon>
        <taxon>Vibrionaceae</taxon>
        <taxon>Photobacterium</taxon>
    </lineage>
</organism>
<dbReference type="Proteomes" id="UP000078503">
    <property type="component" value="Unassembled WGS sequence"/>
</dbReference>
<dbReference type="GO" id="GO:0022904">
    <property type="term" value="P:respiratory electron transport chain"/>
    <property type="evidence" value="ECO:0007669"/>
    <property type="project" value="InterPro"/>
</dbReference>
<feature type="transmembrane region" description="Helical" evidence="6">
    <location>
        <begin position="87"/>
        <end position="113"/>
    </location>
</feature>
<evidence type="ECO:0000256" key="2">
    <source>
        <dbReference type="ARBA" id="ARBA00022475"/>
    </source>
</evidence>
<dbReference type="OrthoDB" id="196472at2"/>
<comment type="caution">
    <text evidence="8">The sequence shown here is derived from an EMBL/GenBank/DDBJ whole genome shotgun (WGS) entry which is preliminary data.</text>
</comment>
<dbReference type="GO" id="GO:0020037">
    <property type="term" value="F:heme binding"/>
    <property type="evidence" value="ECO:0007669"/>
    <property type="project" value="TreeGrafter"/>
</dbReference>
<dbReference type="InterPro" id="IPR011577">
    <property type="entry name" value="Cyt_b561_bac/Ni-Hgenase"/>
</dbReference>
<evidence type="ECO:0000259" key="7">
    <source>
        <dbReference type="Pfam" id="PF01292"/>
    </source>
</evidence>
<evidence type="ECO:0000256" key="1">
    <source>
        <dbReference type="ARBA" id="ARBA00004651"/>
    </source>
</evidence>
<proteinExistence type="predicted"/>
<accession>A0A178K396</accession>
<dbReference type="PANTHER" id="PTHR30485">
    <property type="entry name" value="NI/FE-HYDROGENASE 1 B-TYPE CYTOCHROME SUBUNIT"/>
    <property type="match status" value="1"/>
</dbReference>
<evidence type="ECO:0000256" key="3">
    <source>
        <dbReference type="ARBA" id="ARBA00022692"/>
    </source>
</evidence>
<evidence type="ECO:0000256" key="6">
    <source>
        <dbReference type="SAM" id="Phobius"/>
    </source>
</evidence>
<feature type="transmembrane region" description="Helical" evidence="6">
    <location>
        <begin position="133"/>
        <end position="156"/>
    </location>
</feature>
<dbReference type="Pfam" id="PF01292">
    <property type="entry name" value="Ni_hydr_CYTB"/>
    <property type="match status" value="1"/>
</dbReference>
<dbReference type="STRING" id="858640.A3K86_21065"/>
<keyword evidence="3 6" id="KW-0812">Transmembrane</keyword>
<evidence type="ECO:0000313" key="9">
    <source>
        <dbReference type="Proteomes" id="UP000078503"/>
    </source>
</evidence>
<evidence type="ECO:0000313" key="8">
    <source>
        <dbReference type="EMBL" id="OAN11435.1"/>
    </source>
</evidence>
<name>A0A178K396_9GAMM</name>
<keyword evidence="9" id="KW-1185">Reference proteome</keyword>
<keyword evidence="4 6" id="KW-1133">Transmembrane helix</keyword>
<gene>
    <name evidence="8" type="ORF">A3K86_21065</name>
</gene>
<feature type="transmembrane region" description="Helical" evidence="6">
    <location>
        <begin position="34"/>
        <end position="53"/>
    </location>
</feature>
<keyword evidence="5 6" id="KW-0472">Membrane</keyword>
<evidence type="ECO:0000256" key="4">
    <source>
        <dbReference type="ARBA" id="ARBA00022989"/>
    </source>
</evidence>
<protein>
    <submittedName>
        <fullName evidence="8">Hydrogenase</fullName>
    </submittedName>
</protein>
<reference evidence="8 9" key="1">
    <citation type="submission" date="2016-03" db="EMBL/GenBank/DDBJ databases">
        <title>Photobacterium proteolyticum sp. nov. a protease producing bacterium isolated from ocean sediments of Laizhou Bay.</title>
        <authorList>
            <person name="Li Y."/>
        </authorList>
    </citation>
    <scope>NUCLEOTIDE SEQUENCE [LARGE SCALE GENOMIC DNA]</scope>
    <source>
        <strain evidence="8 9">R-40508</strain>
    </source>
</reference>
<dbReference type="SUPFAM" id="SSF81342">
    <property type="entry name" value="Transmembrane di-heme cytochromes"/>
    <property type="match status" value="1"/>
</dbReference>
<dbReference type="Gene3D" id="1.20.950.20">
    <property type="entry name" value="Transmembrane di-heme cytochromes, Chain C"/>
    <property type="match status" value="1"/>
</dbReference>
<feature type="transmembrane region" description="Helical" evidence="6">
    <location>
        <begin position="187"/>
        <end position="206"/>
    </location>
</feature>
<keyword evidence="2" id="KW-1003">Cell membrane</keyword>
<comment type="subcellular location">
    <subcellularLocation>
        <location evidence="1">Cell membrane</location>
        <topology evidence="1">Multi-pass membrane protein</topology>
    </subcellularLocation>
</comment>
<dbReference type="InterPro" id="IPR016174">
    <property type="entry name" value="Di-haem_cyt_TM"/>
</dbReference>
<dbReference type="GO" id="GO:0009055">
    <property type="term" value="F:electron transfer activity"/>
    <property type="evidence" value="ECO:0007669"/>
    <property type="project" value="InterPro"/>
</dbReference>